<evidence type="ECO:0000256" key="5">
    <source>
        <dbReference type="ARBA" id="ARBA00023033"/>
    </source>
</evidence>
<evidence type="ECO:0000259" key="7">
    <source>
        <dbReference type="Pfam" id="PF01494"/>
    </source>
</evidence>
<dbReference type="OrthoDB" id="47494at2759"/>
<dbReference type="InterPro" id="IPR036188">
    <property type="entry name" value="FAD/NAD-bd_sf"/>
</dbReference>
<organism evidence="8 9">
    <name type="scientific">[Torrubiella] hemipterigena</name>
    <dbReference type="NCBI Taxonomy" id="1531966"/>
    <lineage>
        <taxon>Eukaryota</taxon>
        <taxon>Fungi</taxon>
        <taxon>Dikarya</taxon>
        <taxon>Ascomycota</taxon>
        <taxon>Pezizomycotina</taxon>
        <taxon>Sordariomycetes</taxon>
        <taxon>Hypocreomycetidae</taxon>
        <taxon>Hypocreales</taxon>
        <taxon>Clavicipitaceae</taxon>
        <taxon>Clavicipitaceae incertae sedis</taxon>
        <taxon>'Torrubiella' clade</taxon>
    </lineage>
</organism>
<dbReference type="PANTHER" id="PTHR47178">
    <property type="entry name" value="MONOOXYGENASE, FAD-BINDING"/>
    <property type="match status" value="1"/>
</dbReference>
<dbReference type="GO" id="GO:0004497">
    <property type="term" value="F:monooxygenase activity"/>
    <property type="evidence" value="ECO:0007669"/>
    <property type="project" value="UniProtKB-KW"/>
</dbReference>
<dbReference type="SUPFAM" id="SSF51905">
    <property type="entry name" value="FAD/NAD(P)-binding domain"/>
    <property type="match status" value="1"/>
</dbReference>
<evidence type="ECO:0000256" key="2">
    <source>
        <dbReference type="ARBA" id="ARBA00022630"/>
    </source>
</evidence>
<evidence type="ECO:0000313" key="9">
    <source>
        <dbReference type="Proteomes" id="UP000039046"/>
    </source>
</evidence>
<evidence type="ECO:0000313" key="8">
    <source>
        <dbReference type="EMBL" id="CEJ81068.1"/>
    </source>
</evidence>
<dbReference type="AlphaFoldDB" id="A0A0A1SLA8"/>
<dbReference type="PANTHER" id="PTHR47178:SF6">
    <property type="entry name" value="FAD-BINDING DOMAIN-CONTAINING PROTEIN"/>
    <property type="match status" value="1"/>
</dbReference>
<accession>A0A0A1SLA8</accession>
<evidence type="ECO:0000256" key="3">
    <source>
        <dbReference type="ARBA" id="ARBA00022827"/>
    </source>
</evidence>
<keyword evidence="5" id="KW-0503">Monooxygenase</keyword>
<dbReference type="PRINTS" id="PR00420">
    <property type="entry name" value="RNGMNOXGNASE"/>
</dbReference>
<feature type="region of interest" description="Disordered" evidence="6">
    <location>
        <begin position="405"/>
        <end position="424"/>
    </location>
</feature>
<feature type="domain" description="FAD-binding" evidence="7">
    <location>
        <begin position="117"/>
        <end position="340"/>
    </location>
</feature>
<keyword evidence="4" id="KW-0560">Oxidoreductase</keyword>
<dbReference type="HOGENOM" id="CLU_009665_3_2_1"/>
<keyword evidence="2" id="KW-0285">Flavoprotein</keyword>
<dbReference type="Proteomes" id="UP000039046">
    <property type="component" value="Unassembled WGS sequence"/>
</dbReference>
<evidence type="ECO:0000256" key="1">
    <source>
        <dbReference type="ARBA" id="ARBA00001974"/>
    </source>
</evidence>
<evidence type="ECO:0000256" key="6">
    <source>
        <dbReference type="SAM" id="MobiDB-lite"/>
    </source>
</evidence>
<keyword evidence="3" id="KW-0274">FAD</keyword>
<keyword evidence="9" id="KW-1185">Reference proteome</keyword>
<dbReference type="STRING" id="1531966.A0A0A1SLA8"/>
<dbReference type="Pfam" id="PF01494">
    <property type="entry name" value="FAD_binding_3"/>
    <property type="match status" value="1"/>
</dbReference>
<comment type="cofactor">
    <cofactor evidence="1">
        <name>FAD</name>
        <dbReference type="ChEBI" id="CHEBI:57692"/>
    </cofactor>
</comment>
<dbReference type="Gene3D" id="3.50.50.60">
    <property type="entry name" value="FAD/NAD(P)-binding domain"/>
    <property type="match status" value="1"/>
</dbReference>
<protein>
    <recommendedName>
        <fullName evidence="7">FAD-binding domain-containing protein</fullName>
    </recommendedName>
</protein>
<evidence type="ECO:0000256" key="4">
    <source>
        <dbReference type="ARBA" id="ARBA00023002"/>
    </source>
</evidence>
<dbReference type="InterPro" id="IPR002938">
    <property type="entry name" value="FAD-bd"/>
</dbReference>
<reference evidence="8 9" key="1">
    <citation type="journal article" date="2015" name="Genome Announc.">
        <title>Draft Genome Sequence and Gene Annotation of the Entomopathogenic Fungus Verticillium hemipterigenum.</title>
        <authorList>
            <person name="Horn F."/>
            <person name="Habel A."/>
            <person name="Scharf D.H."/>
            <person name="Dworschak J."/>
            <person name="Brakhage A.A."/>
            <person name="Guthke R."/>
            <person name="Hertweck C."/>
            <person name="Linde J."/>
        </authorList>
    </citation>
    <scope>NUCLEOTIDE SEQUENCE [LARGE SCALE GENOMIC DNA]</scope>
</reference>
<dbReference type="EMBL" id="CDHN01000001">
    <property type="protein sequence ID" value="CEJ81068.1"/>
    <property type="molecule type" value="Genomic_DNA"/>
</dbReference>
<sequence>MHVLIIGAGVGGLSLAQSLRKQGISFEIFERDTDPEARFQGWAIAMHSIVHDLVATFPDDMPDLREATNHLAPLTLPAQLAMYIPGRERRFGFQDSSTFPFIRSERRRLRNWLTTNIPIQWGKRVKAIDQGSDIVTVHFEDGGRAKGDIVVGADGINSVVRHQLLNRPASELLNVVPLSTIVGQLELSGDNFKRQLALGHSGYMMIRPDLGFIAFAGLHYVHPDGLSARYYWNFMQTDHDVDKPDHWLQSSTQQEKLDHVLKSIQGLSPKFRDIFEMTSAEHIKQETHVWRDLELDAIPAGRVILMGDAAHAMTPFRGEGGYHTLVDTLVLGKMLGELNNSGKFNDTEAVKETVGSYNTAMLKRSGQAVRDSRNLHADAQRFGPDGKPLVLTMVDLPDMDIVLGKEEGQSKPDTQVKPGAIAAH</sequence>
<name>A0A0A1SLA8_9HYPO</name>
<dbReference type="GO" id="GO:0071949">
    <property type="term" value="F:FAD binding"/>
    <property type="evidence" value="ECO:0007669"/>
    <property type="project" value="InterPro"/>
</dbReference>
<proteinExistence type="predicted"/>
<dbReference type="Pfam" id="PF13450">
    <property type="entry name" value="NAD_binding_8"/>
    <property type="match status" value="1"/>
</dbReference>
<gene>
    <name evidence="8" type="ORF">VHEMI01218</name>
</gene>